<evidence type="ECO:0008006" key="3">
    <source>
        <dbReference type="Google" id="ProtNLM"/>
    </source>
</evidence>
<reference evidence="1 2" key="1">
    <citation type="submission" date="2018-01" db="EMBL/GenBank/DDBJ databases">
        <title>Draft genome sequence of Paucibacter aquatile CR182 isolated from freshwater of the Nakdong River.</title>
        <authorList>
            <person name="Choi A."/>
            <person name="Chung E.J."/>
        </authorList>
    </citation>
    <scope>NUCLEOTIDE SEQUENCE [LARGE SCALE GENOMIC DNA]</scope>
    <source>
        <strain evidence="1 2">CR182</strain>
    </source>
</reference>
<dbReference type="Proteomes" id="UP000235916">
    <property type="component" value="Unassembled WGS sequence"/>
</dbReference>
<comment type="caution">
    <text evidence="1">The sequence shown here is derived from an EMBL/GenBank/DDBJ whole genome shotgun (WGS) entry which is preliminary data.</text>
</comment>
<evidence type="ECO:0000313" key="1">
    <source>
        <dbReference type="EMBL" id="PND37953.1"/>
    </source>
</evidence>
<dbReference type="SUPFAM" id="SSF55608">
    <property type="entry name" value="Homing endonucleases"/>
    <property type="match status" value="1"/>
</dbReference>
<sequence length="160" mass="18599">MQTARLLSPVSQRRHACDADLGWAAGVLDGEGCIHIARQTYGTSGRRPTYRLRLQIAQNDEMLLKEFEWAVGVPGRLYSAKPTFKQNRTCHNLTYDGVKAFDVLERLYEHLRRKKPQAALAAEFRQRCDIHRHTGPRGCPPALWELREWYYERMSDLKRS</sequence>
<dbReference type="AlphaFoldDB" id="A0A2N8KWX0"/>
<dbReference type="EMBL" id="POSP01000003">
    <property type="protein sequence ID" value="PND37953.1"/>
    <property type="molecule type" value="Genomic_DNA"/>
</dbReference>
<dbReference type="InterPro" id="IPR027434">
    <property type="entry name" value="Homing_endonucl"/>
</dbReference>
<protein>
    <recommendedName>
        <fullName evidence="3">Homing endonuclease LAGLIDADG domain-containing protein</fullName>
    </recommendedName>
</protein>
<gene>
    <name evidence="1" type="ORF">C1O66_10720</name>
</gene>
<accession>A0A2N8KWX0</accession>
<name>A0A2N8KWX0_9BURK</name>
<keyword evidence="2" id="KW-1185">Reference proteome</keyword>
<dbReference type="Gene3D" id="3.10.28.10">
    <property type="entry name" value="Homing endonucleases"/>
    <property type="match status" value="1"/>
</dbReference>
<evidence type="ECO:0000313" key="2">
    <source>
        <dbReference type="Proteomes" id="UP000235916"/>
    </source>
</evidence>
<proteinExistence type="predicted"/>
<organism evidence="1 2">
    <name type="scientific">Kinneretia aquatilis</name>
    <dbReference type="NCBI Taxonomy" id="2070761"/>
    <lineage>
        <taxon>Bacteria</taxon>
        <taxon>Pseudomonadati</taxon>
        <taxon>Pseudomonadota</taxon>
        <taxon>Betaproteobacteria</taxon>
        <taxon>Burkholderiales</taxon>
        <taxon>Sphaerotilaceae</taxon>
        <taxon>Roseateles</taxon>
    </lineage>
</organism>